<dbReference type="EMBL" id="CAJPWZ010001869">
    <property type="protein sequence ID" value="CAG2226082.1"/>
    <property type="molecule type" value="Genomic_DNA"/>
</dbReference>
<protein>
    <recommendedName>
        <fullName evidence="3">Exonuclease domain-containing protein</fullName>
    </recommendedName>
</protein>
<gene>
    <name evidence="1" type="ORF">MEDL_39173</name>
</gene>
<organism evidence="1 2">
    <name type="scientific">Mytilus edulis</name>
    <name type="common">Blue mussel</name>
    <dbReference type="NCBI Taxonomy" id="6550"/>
    <lineage>
        <taxon>Eukaryota</taxon>
        <taxon>Metazoa</taxon>
        <taxon>Spiralia</taxon>
        <taxon>Lophotrochozoa</taxon>
        <taxon>Mollusca</taxon>
        <taxon>Bivalvia</taxon>
        <taxon>Autobranchia</taxon>
        <taxon>Pteriomorphia</taxon>
        <taxon>Mytilida</taxon>
        <taxon>Mytiloidea</taxon>
        <taxon>Mytilidae</taxon>
        <taxon>Mytilinae</taxon>
        <taxon>Mytilus</taxon>
    </lineage>
</organism>
<name>A0A8S3TAC5_MYTED</name>
<dbReference type="AlphaFoldDB" id="A0A8S3TAC5"/>
<evidence type="ECO:0008006" key="3">
    <source>
        <dbReference type="Google" id="ProtNLM"/>
    </source>
</evidence>
<reference evidence="1" key="1">
    <citation type="submission" date="2021-03" db="EMBL/GenBank/DDBJ databases">
        <authorList>
            <person name="Bekaert M."/>
        </authorList>
    </citation>
    <scope>NUCLEOTIDE SEQUENCE</scope>
</reference>
<keyword evidence="2" id="KW-1185">Reference proteome</keyword>
<proteinExistence type="predicted"/>
<evidence type="ECO:0000313" key="1">
    <source>
        <dbReference type="EMBL" id="CAG2226082.1"/>
    </source>
</evidence>
<dbReference type="OrthoDB" id="10508889at2759"/>
<comment type="caution">
    <text evidence="1">The sequence shown here is derived from an EMBL/GenBank/DDBJ whole genome shotgun (WGS) entry which is preliminary data.</text>
</comment>
<sequence>MMTSRGEKPNDKTVNIQYENDWTHAGRFFAEKIIETEMINAQEGKKPNEVYAVDMKDTILSPLQVGLDTVVASEEAVESEYDRLNITPKVLTDNMENNIYDSSIADNCKSDPTDNTATYMILSRQINEHVYKSLPNGKPLTSEDLRRDLENLIEKYKSKASSLRNLGSTQANESFNHSMNEAALLSPGEYTKSIAKKLDTEKLKRKIKRQSLATIGLSDTEAITIPSPLKLDGTESFTFFDLETTGLSRVSDITQIAAVHDKKLYQSYVFLDAIFHLKPQK</sequence>
<evidence type="ECO:0000313" key="2">
    <source>
        <dbReference type="Proteomes" id="UP000683360"/>
    </source>
</evidence>
<dbReference type="Proteomes" id="UP000683360">
    <property type="component" value="Unassembled WGS sequence"/>
</dbReference>
<accession>A0A8S3TAC5</accession>